<comment type="caution">
    <text evidence="10">The sequence shown here is derived from an EMBL/GenBank/DDBJ whole genome shotgun (WGS) entry which is preliminary data.</text>
</comment>
<dbReference type="Gene3D" id="3.40.50.970">
    <property type="match status" value="1"/>
</dbReference>
<evidence type="ECO:0000313" key="11">
    <source>
        <dbReference type="Proteomes" id="UP000614216"/>
    </source>
</evidence>
<dbReference type="InterPro" id="IPR050642">
    <property type="entry name" value="PDH_E1_Alpha_Subunit"/>
</dbReference>
<dbReference type="NCBIfam" id="TIGR03182">
    <property type="entry name" value="PDH_E1_alph_y"/>
    <property type="match status" value="1"/>
</dbReference>
<evidence type="ECO:0000256" key="4">
    <source>
        <dbReference type="ARBA" id="ARBA00014159"/>
    </source>
</evidence>
<reference evidence="10" key="1">
    <citation type="submission" date="2021-01" db="EMBL/GenBank/DDBJ databases">
        <title>Fulvivirga kasyanovii gen. nov., sp nov., a novel member of the phylum Bacteroidetes isolated from seawater in a mussel farm.</title>
        <authorList>
            <person name="Zhao L.-H."/>
            <person name="Wang Z.-J."/>
        </authorList>
    </citation>
    <scope>NUCLEOTIDE SEQUENCE</scope>
    <source>
        <strain evidence="10">29W222</strain>
    </source>
</reference>
<organism evidence="10 11">
    <name type="scientific">Fulvivirga marina</name>
    <dbReference type="NCBI Taxonomy" id="2494733"/>
    <lineage>
        <taxon>Bacteria</taxon>
        <taxon>Pseudomonadati</taxon>
        <taxon>Bacteroidota</taxon>
        <taxon>Cytophagia</taxon>
        <taxon>Cytophagales</taxon>
        <taxon>Fulvivirgaceae</taxon>
        <taxon>Fulvivirga</taxon>
    </lineage>
</organism>
<evidence type="ECO:0000256" key="8">
    <source>
        <dbReference type="RuleBase" id="RU361139"/>
    </source>
</evidence>
<evidence type="ECO:0000259" key="9">
    <source>
        <dbReference type="Pfam" id="PF00676"/>
    </source>
</evidence>
<evidence type="ECO:0000256" key="3">
    <source>
        <dbReference type="ARBA" id="ARBA00012281"/>
    </source>
</evidence>
<gene>
    <name evidence="8 10" type="primary">pdhA</name>
    <name evidence="10" type="ORF">JMN32_11230</name>
</gene>
<dbReference type="InterPro" id="IPR029061">
    <property type="entry name" value="THDP-binding"/>
</dbReference>
<sequence>MASTIKEKTKSKSSAKTKFSKETYLTWFESMLLMRRFEEKAGQLYGQQKIKGFCHLYIGQEACVSGAVSALKEGDKYITAYRDHAHPIALGSDPKKIMAELFAKETGISKGKGGSMHIFDKEHHFYGGHGIVGGQVPLGAGIAFAEKYSKTDNLCICYMGDGAVRQGAFHEALNLAMTWKLPVIFVIENNGYAMGTSVKRTSNVTDLYTLGESYDMPSEPVDAMSVEAVHESVEKAADRARKGDGPTLLEFRTYRYKGHSMSDPAKYRTKDEVESYKQKDPIEQVKQTLLDKKYASEDDIAEIESRVKDQVAECVKFAEESDFPSAEEAFKDVYAQGDYPYIKD</sequence>
<dbReference type="GO" id="GO:0004739">
    <property type="term" value="F:pyruvate dehydrogenase (acetyl-transferring) activity"/>
    <property type="evidence" value="ECO:0007669"/>
    <property type="project" value="UniProtKB-UniRule"/>
</dbReference>
<dbReference type="RefSeq" id="WP_202856428.1">
    <property type="nucleotide sequence ID" value="NZ_JAEUGD010000042.1"/>
</dbReference>
<name>A0A937FYK5_9BACT</name>
<dbReference type="EC" id="1.2.4.1" evidence="3 8"/>
<dbReference type="SUPFAM" id="SSF52518">
    <property type="entry name" value="Thiamin diphosphate-binding fold (THDP-binding)"/>
    <property type="match status" value="1"/>
</dbReference>
<dbReference type="InterPro" id="IPR001017">
    <property type="entry name" value="DH_E1"/>
</dbReference>
<comment type="cofactor">
    <cofactor evidence="1 8">
        <name>thiamine diphosphate</name>
        <dbReference type="ChEBI" id="CHEBI:58937"/>
    </cofactor>
</comment>
<dbReference type="Pfam" id="PF00676">
    <property type="entry name" value="E1_dh"/>
    <property type="match status" value="1"/>
</dbReference>
<dbReference type="FunFam" id="3.40.50.970:FF:000013">
    <property type="entry name" value="Pyruvate dehydrogenase E1 component subunit alpha"/>
    <property type="match status" value="1"/>
</dbReference>
<proteinExistence type="predicted"/>
<evidence type="ECO:0000313" key="10">
    <source>
        <dbReference type="EMBL" id="MBL6446888.1"/>
    </source>
</evidence>
<accession>A0A937FYK5</accession>
<evidence type="ECO:0000256" key="7">
    <source>
        <dbReference type="ARBA" id="ARBA00023317"/>
    </source>
</evidence>
<dbReference type="CDD" id="cd02000">
    <property type="entry name" value="TPP_E1_PDC_ADC_BCADC"/>
    <property type="match status" value="1"/>
</dbReference>
<evidence type="ECO:0000256" key="2">
    <source>
        <dbReference type="ARBA" id="ARBA00011870"/>
    </source>
</evidence>
<evidence type="ECO:0000256" key="5">
    <source>
        <dbReference type="ARBA" id="ARBA00023002"/>
    </source>
</evidence>
<keyword evidence="11" id="KW-1185">Reference proteome</keyword>
<dbReference type="GO" id="GO:0006086">
    <property type="term" value="P:pyruvate decarboxylation to acetyl-CoA"/>
    <property type="evidence" value="ECO:0007669"/>
    <property type="project" value="InterPro"/>
</dbReference>
<dbReference type="EMBL" id="JAEUGD010000042">
    <property type="protein sequence ID" value="MBL6446888.1"/>
    <property type="molecule type" value="Genomic_DNA"/>
</dbReference>
<dbReference type="Proteomes" id="UP000614216">
    <property type="component" value="Unassembled WGS sequence"/>
</dbReference>
<dbReference type="InterPro" id="IPR017597">
    <property type="entry name" value="Pyrv_DH_E1_asu_subgrp-y"/>
</dbReference>
<dbReference type="AlphaFoldDB" id="A0A937FYK5"/>
<comment type="function">
    <text evidence="8">The pyruvate dehydrogenase complex catalyzes the overall conversion of pyruvate to acetyl-CoA and CO(2).</text>
</comment>
<evidence type="ECO:0000256" key="6">
    <source>
        <dbReference type="ARBA" id="ARBA00023052"/>
    </source>
</evidence>
<comment type="catalytic activity">
    <reaction evidence="8">
        <text>N(6)-[(R)-lipoyl]-L-lysyl-[protein] + pyruvate + H(+) = N(6)-[(R)-S(8)-acetyldihydrolipoyl]-L-lysyl-[protein] + CO2</text>
        <dbReference type="Rhea" id="RHEA:19189"/>
        <dbReference type="Rhea" id="RHEA-COMP:10474"/>
        <dbReference type="Rhea" id="RHEA-COMP:10478"/>
        <dbReference type="ChEBI" id="CHEBI:15361"/>
        <dbReference type="ChEBI" id="CHEBI:15378"/>
        <dbReference type="ChEBI" id="CHEBI:16526"/>
        <dbReference type="ChEBI" id="CHEBI:83099"/>
        <dbReference type="ChEBI" id="CHEBI:83111"/>
        <dbReference type="EC" id="1.2.4.1"/>
    </reaction>
</comment>
<dbReference type="PANTHER" id="PTHR11516:SF60">
    <property type="entry name" value="PYRUVATE DEHYDROGENASE E1 COMPONENT SUBUNIT ALPHA"/>
    <property type="match status" value="1"/>
</dbReference>
<keyword evidence="5 8" id="KW-0560">Oxidoreductase</keyword>
<dbReference type="PANTHER" id="PTHR11516">
    <property type="entry name" value="PYRUVATE DEHYDROGENASE E1 COMPONENT, ALPHA SUBUNIT BACTERIAL AND ORGANELLAR"/>
    <property type="match status" value="1"/>
</dbReference>
<keyword evidence="7 8" id="KW-0670">Pyruvate</keyword>
<evidence type="ECO:0000256" key="1">
    <source>
        <dbReference type="ARBA" id="ARBA00001964"/>
    </source>
</evidence>
<keyword evidence="6 8" id="KW-0786">Thiamine pyrophosphate</keyword>
<feature type="domain" description="Dehydrogenase E1 component" evidence="9">
    <location>
        <begin position="30"/>
        <end position="325"/>
    </location>
</feature>
<protein>
    <recommendedName>
        <fullName evidence="4 8">Pyruvate dehydrogenase E1 component subunit alpha</fullName>
        <ecNumber evidence="3 8">1.2.4.1</ecNumber>
    </recommendedName>
</protein>
<comment type="subunit">
    <text evidence="2 8">Heterodimer of an alpha and a beta chain.</text>
</comment>